<protein>
    <submittedName>
        <fullName evidence="7">FAD-binding oxidoreductase</fullName>
    </submittedName>
</protein>
<name>A0AAU7WAD9_9MICO</name>
<evidence type="ECO:0000256" key="4">
    <source>
        <dbReference type="ARBA" id="ARBA00022827"/>
    </source>
</evidence>
<feature type="domain" description="FAD-binding PCMH-type" evidence="6">
    <location>
        <begin position="41"/>
        <end position="212"/>
    </location>
</feature>
<dbReference type="Pfam" id="PF08031">
    <property type="entry name" value="BBE"/>
    <property type="match status" value="1"/>
</dbReference>
<dbReference type="EMBL" id="CP158374">
    <property type="protein sequence ID" value="XBX83437.1"/>
    <property type="molecule type" value="Genomic_DNA"/>
</dbReference>
<reference evidence="7" key="1">
    <citation type="submission" date="2024-05" db="EMBL/GenBank/DDBJ databases">
        <authorList>
            <person name="Yu L."/>
        </authorList>
    </citation>
    <scope>NUCLEOTIDE SEQUENCE</scope>
    <source>
        <strain evidence="7">G08B096</strain>
    </source>
</reference>
<dbReference type="SUPFAM" id="SSF55103">
    <property type="entry name" value="FAD-linked oxidases, C-terminal domain"/>
    <property type="match status" value="1"/>
</dbReference>
<dbReference type="InterPro" id="IPR006094">
    <property type="entry name" value="Oxid_FAD_bind_N"/>
</dbReference>
<dbReference type="PANTHER" id="PTHR42973">
    <property type="entry name" value="BINDING OXIDOREDUCTASE, PUTATIVE (AFU_ORTHOLOGUE AFUA_1G17690)-RELATED"/>
    <property type="match status" value="1"/>
</dbReference>
<dbReference type="Gene3D" id="3.30.43.10">
    <property type="entry name" value="Uridine Diphospho-n-acetylenolpyruvylglucosamine Reductase, domain 2"/>
    <property type="match status" value="1"/>
</dbReference>
<dbReference type="InterPro" id="IPR016164">
    <property type="entry name" value="FAD-linked_Oxase-like_C"/>
</dbReference>
<evidence type="ECO:0000256" key="3">
    <source>
        <dbReference type="ARBA" id="ARBA00022630"/>
    </source>
</evidence>
<evidence type="ECO:0000259" key="6">
    <source>
        <dbReference type="PROSITE" id="PS51387"/>
    </source>
</evidence>
<accession>A0AAU7WAD9</accession>
<evidence type="ECO:0000256" key="1">
    <source>
        <dbReference type="ARBA" id="ARBA00001974"/>
    </source>
</evidence>
<dbReference type="RefSeq" id="WP_350349440.1">
    <property type="nucleotide sequence ID" value="NZ_CP158374.1"/>
</dbReference>
<dbReference type="InterPro" id="IPR016169">
    <property type="entry name" value="FAD-bd_PCMH_sub2"/>
</dbReference>
<dbReference type="Gene3D" id="3.30.465.10">
    <property type="match status" value="1"/>
</dbReference>
<comment type="similarity">
    <text evidence="2">Belongs to the oxygen-dependent FAD-linked oxidoreductase family.</text>
</comment>
<dbReference type="Pfam" id="PF01565">
    <property type="entry name" value="FAD_binding_4"/>
    <property type="match status" value="1"/>
</dbReference>
<keyword evidence="4" id="KW-0274">FAD</keyword>
<gene>
    <name evidence="7" type="ORF">ABIQ69_05855</name>
</gene>
<dbReference type="GO" id="GO:0071949">
    <property type="term" value="F:FAD binding"/>
    <property type="evidence" value="ECO:0007669"/>
    <property type="project" value="InterPro"/>
</dbReference>
<evidence type="ECO:0000256" key="2">
    <source>
        <dbReference type="ARBA" id="ARBA00005466"/>
    </source>
</evidence>
<sequence length="459" mass="46965">MTRSDIAASPLTDRLPAVLGDRLITAAHEEFAPLAATTFTGDDRTPEVIARPRNAAETAEVVRLAAEGAIPFAVRGGGHAYHRRSSVAGGLVLDTRLLDGIDLDPDARIGRAGGGVLAGAYTTAAGAFGLATGFGDTGSVGVAGLTLGGGIGHLSRRDGLAIDNLLAAELVLADGRVVRASADEHDDLFWALRGGGGNFGVVTALEFRLHPTATIVGGFLAFESSPDVLAALVRAGQEAPDTLSVMVNAMLAPPAPFLPVEVHGRPIVAALVCFSGAPEDADAVLAPLRAAGTPIADLVRPQAYPELFAGPPAPSGLRASIRTGFRDELDPAWAAAALDAIGTAATPGAIVNVRVMGGAIGRVDADATAFAHRDRGLMVTVVGSQPDPNGADGREWVDATAGRLGVATGGSYVNFIGDDDPDGAAAAYPEATLQRLAEVKRRYDPENLFRSNHNIAPQG</sequence>
<dbReference type="InterPro" id="IPR050416">
    <property type="entry name" value="FAD-linked_Oxidoreductase"/>
</dbReference>
<organism evidence="7">
    <name type="scientific">Agromyces sp. G08B096</name>
    <dbReference type="NCBI Taxonomy" id="3156399"/>
    <lineage>
        <taxon>Bacteria</taxon>
        <taxon>Bacillati</taxon>
        <taxon>Actinomycetota</taxon>
        <taxon>Actinomycetes</taxon>
        <taxon>Micrococcales</taxon>
        <taxon>Microbacteriaceae</taxon>
        <taxon>Agromyces</taxon>
    </lineage>
</organism>
<dbReference type="Gene3D" id="3.40.462.20">
    <property type="match status" value="1"/>
</dbReference>
<keyword evidence="5" id="KW-0560">Oxidoreductase</keyword>
<dbReference type="GO" id="GO:0016491">
    <property type="term" value="F:oxidoreductase activity"/>
    <property type="evidence" value="ECO:0007669"/>
    <property type="project" value="UniProtKB-KW"/>
</dbReference>
<evidence type="ECO:0000256" key="5">
    <source>
        <dbReference type="ARBA" id="ARBA00023002"/>
    </source>
</evidence>
<dbReference type="InterPro" id="IPR016167">
    <property type="entry name" value="FAD-bd_PCMH_sub1"/>
</dbReference>
<dbReference type="PROSITE" id="PS51387">
    <property type="entry name" value="FAD_PCMH"/>
    <property type="match status" value="1"/>
</dbReference>
<dbReference type="SUPFAM" id="SSF56176">
    <property type="entry name" value="FAD-binding/transporter-associated domain-like"/>
    <property type="match status" value="1"/>
</dbReference>
<proteinExistence type="inferred from homology"/>
<dbReference type="AlphaFoldDB" id="A0AAU7WAD9"/>
<comment type="cofactor">
    <cofactor evidence="1">
        <name>FAD</name>
        <dbReference type="ChEBI" id="CHEBI:57692"/>
    </cofactor>
</comment>
<dbReference type="InterPro" id="IPR016166">
    <property type="entry name" value="FAD-bd_PCMH"/>
</dbReference>
<keyword evidence="3" id="KW-0285">Flavoprotein</keyword>
<dbReference type="InterPro" id="IPR012951">
    <property type="entry name" value="BBE"/>
</dbReference>
<dbReference type="PANTHER" id="PTHR42973:SF39">
    <property type="entry name" value="FAD-BINDING PCMH-TYPE DOMAIN-CONTAINING PROTEIN"/>
    <property type="match status" value="1"/>
</dbReference>
<evidence type="ECO:0000313" key="7">
    <source>
        <dbReference type="EMBL" id="XBX83437.1"/>
    </source>
</evidence>
<dbReference type="InterPro" id="IPR036318">
    <property type="entry name" value="FAD-bd_PCMH-like_sf"/>
</dbReference>